<feature type="compositionally biased region" description="Polar residues" evidence="1">
    <location>
        <begin position="1"/>
        <end position="17"/>
    </location>
</feature>
<keyword evidence="3" id="KW-1185">Reference proteome</keyword>
<proteinExistence type="predicted"/>
<gene>
    <name evidence="2" type="ORF">BCV69DRAFT_131132</name>
</gene>
<dbReference type="AlphaFoldDB" id="A0A316TVV0"/>
<dbReference type="EMBL" id="KZ819343">
    <property type="protein sequence ID" value="PWN17672.1"/>
    <property type="molecule type" value="Genomic_DNA"/>
</dbReference>
<feature type="region of interest" description="Disordered" evidence="1">
    <location>
        <begin position="1"/>
        <end position="204"/>
    </location>
</feature>
<feature type="compositionally biased region" description="Low complexity" evidence="1">
    <location>
        <begin position="164"/>
        <end position="180"/>
    </location>
</feature>
<evidence type="ECO:0000313" key="2">
    <source>
        <dbReference type="EMBL" id="PWN17672.1"/>
    </source>
</evidence>
<reference evidence="2 3" key="1">
    <citation type="journal article" date="2018" name="Mol. Biol. Evol.">
        <title>Broad Genomic Sampling Reveals a Smut Pathogenic Ancestry of the Fungal Clade Ustilaginomycotina.</title>
        <authorList>
            <person name="Kijpornyongpan T."/>
            <person name="Mondo S.J."/>
            <person name="Barry K."/>
            <person name="Sandor L."/>
            <person name="Lee J."/>
            <person name="Lipzen A."/>
            <person name="Pangilinan J."/>
            <person name="LaButti K."/>
            <person name="Hainaut M."/>
            <person name="Henrissat B."/>
            <person name="Grigoriev I.V."/>
            <person name="Spatafora J.W."/>
            <person name="Aime M.C."/>
        </authorList>
    </citation>
    <scope>NUCLEOTIDE SEQUENCE [LARGE SCALE GENOMIC DNA]</scope>
    <source>
        <strain evidence="2 3">MCA 4718</strain>
    </source>
</reference>
<accession>A0A316TVV0</accession>
<feature type="compositionally biased region" description="Low complexity" evidence="1">
    <location>
        <begin position="99"/>
        <end position="120"/>
    </location>
</feature>
<evidence type="ECO:0000313" key="3">
    <source>
        <dbReference type="Proteomes" id="UP000245942"/>
    </source>
</evidence>
<feature type="region of interest" description="Disordered" evidence="1">
    <location>
        <begin position="236"/>
        <end position="332"/>
    </location>
</feature>
<name>A0A316TVV0_9BASI</name>
<organism evidence="2 3">
    <name type="scientific">Pseudomicrostroma glucosiphilum</name>
    <dbReference type="NCBI Taxonomy" id="1684307"/>
    <lineage>
        <taxon>Eukaryota</taxon>
        <taxon>Fungi</taxon>
        <taxon>Dikarya</taxon>
        <taxon>Basidiomycota</taxon>
        <taxon>Ustilaginomycotina</taxon>
        <taxon>Exobasidiomycetes</taxon>
        <taxon>Microstromatales</taxon>
        <taxon>Microstromatales incertae sedis</taxon>
        <taxon>Pseudomicrostroma</taxon>
    </lineage>
</organism>
<dbReference type="Proteomes" id="UP000245942">
    <property type="component" value="Unassembled WGS sequence"/>
</dbReference>
<protein>
    <submittedName>
        <fullName evidence="2">Uncharacterized protein</fullName>
    </submittedName>
</protein>
<feature type="compositionally biased region" description="Polar residues" evidence="1">
    <location>
        <begin position="297"/>
        <end position="306"/>
    </location>
</feature>
<dbReference type="GeneID" id="37010958"/>
<sequence length="332" mass="34544">MGSTQPVRPPGLTSQLESPAASVPAKREGSTPPLAAKPEREAEVDSTSQPISNKRVRVTNPLLRPRHGLMPQTLPRSATVLYRPSGSASGAARPFTGDALTATSPTVSSSAAPPSSSTLSGGEQLQERSHPGLLLPSPVEHLPSSGLPGPLADLPPQAGPALRLPLTPMSSTLPLPSSTSFESQKRWRGLPCASPIPPSYEGQDGRSILPLMFPTKRQANRWARIYIGGEDPELAERLSLSPSGTGAAKAPAVEAGQSDEEASEGSTTPGADTKRTSAGVWLTRGKNGGRPGDLEVSTMTMTNSSGLRPPQCCAVRPHAELPSLPPLSRLSP</sequence>
<dbReference type="RefSeq" id="XP_025344832.1">
    <property type="nucleotide sequence ID" value="XM_025489224.1"/>
</dbReference>
<evidence type="ECO:0000256" key="1">
    <source>
        <dbReference type="SAM" id="MobiDB-lite"/>
    </source>
</evidence>